<dbReference type="Pfam" id="PF00664">
    <property type="entry name" value="ABC_membrane"/>
    <property type="match status" value="2"/>
</dbReference>
<dbReference type="InterPro" id="IPR003593">
    <property type="entry name" value="AAA+_ATPase"/>
</dbReference>
<dbReference type="Gene3D" id="1.20.1560.10">
    <property type="entry name" value="ABC transporter type 1, transmembrane domain"/>
    <property type="match status" value="2"/>
</dbReference>
<feature type="transmembrane region" description="Helical" evidence="10">
    <location>
        <begin position="381"/>
        <end position="405"/>
    </location>
</feature>
<keyword evidence="7 10" id="KW-0472">Membrane</keyword>
<dbReference type="InterPro" id="IPR017871">
    <property type="entry name" value="ABC_transporter-like_CS"/>
</dbReference>
<evidence type="ECO:0000259" key="12">
    <source>
        <dbReference type="PROSITE" id="PS50929"/>
    </source>
</evidence>
<evidence type="ECO:0000256" key="6">
    <source>
        <dbReference type="ARBA" id="ARBA00022989"/>
    </source>
</evidence>
<feature type="transmembrane region" description="Helical" evidence="10">
    <location>
        <begin position="1061"/>
        <end position="1085"/>
    </location>
</feature>
<feature type="transmembrane region" description="Helical" evidence="10">
    <location>
        <begin position="102"/>
        <end position="122"/>
    </location>
</feature>
<keyword evidence="8" id="KW-0325">Glycoprotein</keyword>
<comment type="subcellular location">
    <subcellularLocation>
        <location evidence="1">Membrane</location>
        <topology evidence="1">Multi-pass membrane protein</topology>
    </subcellularLocation>
</comment>
<evidence type="ECO:0000313" key="14">
    <source>
        <dbReference type="Proteomes" id="UP001642482"/>
    </source>
</evidence>
<evidence type="ECO:0000256" key="4">
    <source>
        <dbReference type="ARBA" id="ARBA00022741"/>
    </source>
</evidence>
<proteinExistence type="predicted"/>
<feature type="transmembrane region" description="Helical" evidence="10">
    <location>
        <begin position="65"/>
        <end position="90"/>
    </location>
</feature>
<dbReference type="PROSITE" id="PS50929">
    <property type="entry name" value="ABC_TM1F"/>
    <property type="match status" value="2"/>
</dbReference>
<dbReference type="InterPro" id="IPR050173">
    <property type="entry name" value="ABC_transporter_C-like"/>
</dbReference>
<feature type="transmembrane region" description="Helical" evidence="10">
    <location>
        <begin position="967"/>
        <end position="992"/>
    </location>
</feature>
<reference evidence="13 14" key="1">
    <citation type="submission" date="2024-01" db="EMBL/GenBank/DDBJ databases">
        <authorList>
            <person name="Allen C."/>
            <person name="Tagirdzhanova G."/>
        </authorList>
    </citation>
    <scope>NUCLEOTIDE SEQUENCE [LARGE SCALE GENOMIC DNA]</scope>
</reference>
<keyword evidence="3 10" id="KW-0812">Transmembrane</keyword>
<dbReference type="SMART" id="SM00382">
    <property type="entry name" value="AAA"/>
    <property type="match status" value="2"/>
</dbReference>
<gene>
    <name evidence="13" type="ORF">SEUCBS140593_003723</name>
</gene>
<dbReference type="EMBL" id="CAWUHD010000029">
    <property type="protein sequence ID" value="CAK7218936.1"/>
    <property type="molecule type" value="Genomic_DNA"/>
</dbReference>
<dbReference type="Pfam" id="PF24357">
    <property type="entry name" value="TMD0_ABC"/>
    <property type="match status" value="1"/>
</dbReference>
<keyword evidence="14" id="KW-1185">Reference proteome</keyword>
<dbReference type="PANTHER" id="PTHR24223">
    <property type="entry name" value="ATP-BINDING CASSETTE SUB-FAMILY C"/>
    <property type="match status" value="1"/>
</dbReference>
<feature type="region of interest" description="Disordered" evidence="9">
    <location>
        <begin position="584"/>
        <end position="603"/>
    </location>
</feature>
<evidence type="ECO:0008006" key="15">
    <source>
        <dbReference type="Google" id="ProtNLM"/>
    </source>
</evidence>
<dbReference type="InterPro" id="IPR011527">
    <property type="entry name" value="ABC1_TM_dom"/>
</dbReference>
<keyword evidence="4" id="KW-0547">Nucleotide-binding</keyword>
<evidence type="ECO:0000256" key="10">
    <source>
        <dbReference type="SAM" id="Phobius"/>
    </source>
</evidence>
<feature type="transmembrane region" description="Helical" evidence="10">
    <location>
        <begin position="314"/>
        <end position="334"/>
    </location>
</feature>
<feature type="region of interest" description="Disordered" evidence="9">
    <location>
        <begin position="1224"/>
        <end position="1244"/>
    </location>
</feature>
<dbReference type="SUPFAM" id="SSF90123">
    <property type="entry name" value="ABC transporter transmembrane region"/>
    <property type="match status" value="2"/>
</dbReference>
<dbReference type="InterPro" id="IPR056227">
    <property type="entry name" value="TMD0_ABC"/>
</dbReference>
<feature type="transmembrane region" description="Helical" evidence="10">
    <location>
        <begin position="1106"/>
        <end position="1125"/>
    </location>
</feature>
<dbReference type="PROSITE" id="PS50893">
    <property type="entry name" value="ABC_TRANSPORTER_2"/>
    <property type="match status" value="2"/>
</dbReference>
<evidence type="ECO:0000256" key="5">
    <source>
        <dbReference type="ARBA" id="ARBA00022840"/>
    </source>
</evidence>
<dbReference type="InterPro" id="IPR044726">
    <property type="entry name" value="ABCC_6TM_D2"/>
</dbReference>
<feature type="region of interest" description="Disordered" evidence="9">
    <location>
        <begin position="887"/>
        <end position="910"/>
    </location>
</feature>
<name>A0ABP0BHE5_9PEZI</name>
<feature type="domain" description="ABC transporter" evidence="11">
    <location>
        <begin position="1249"/>
        <end position="1479"/>
    </location>
</feature>
<evidence type="ECO:0000256" key="1">
    <source>
        <dbReference type="ARBA" id="ARBA00004141"/>
    </source>
</evidence>
<protein>
    <recommendedName>
        <fullName evidence="15">ABC transporter</fullName>
    </recommendedName>
</protein>
<feature type="transmembrane region" description="Helical" evidence="10">
    <location>
        <begin position="411"/>
        <end position="430"/>
    </location>
</feature>
<dbReference type="InterPro" id="IPR003439">
    <property type="entry name" value="ABC_transporter-like_ATP-bd"/>
</dbReference>
<dbReference type="InterPro" id="IPR036640">
    <property type="entry name" value="ABC1_TM_sf"/>
</dbReference>
<dbReference type="CDD" id="cd03244">
    <property type="entry name" value="ABCC_MRP_domain2"/>
    <property type="match status" value="1"/>
</dbReference>
<dbReference type="InterPro" id="IPR044746">
    <property type="entry name" value="ABCC_6TM_D1"/>
</dbReference>
<evidence type="ECO:0000259" key="11">
    <source>
        <dbReference type="PROSITE" id="PS50893"/>
    </source>
</evidence>
<evidence type="ECO:0000256" key="7">
    <source>
        <dbReference type="ARBA" id="ARBA00023136"/>
    </source>
</evidence>
<keyword evidence="6 10" id="KW-1133">Transmembrane helix</keyword>
<dbReference type="PROSITE" id="PS00211">
    <property type="entry name" value="ABC_TRANSPORTER_1"/>
    <property type="match status" value="2"/>
</dbReference>
<evidence type="ECO:0000256" key="8">
    <source>
        <dbReference type="ARBA" id="ARBA00023180"/>
    </source>
</evidence>
<feature type="transmembrane region" description="Helical" evidence="10">
    <location>
        <begin position="1154"/>
        <end position="1177"/>
    </location>
</feature>
<evidence type="ECO:0000256" key="9">
    <source>
        <dbReference type="SAM" id="MobiDB-lite"/>
    </source>
</evidence>
<dbReference type="InterPro" id="IPR027417">
    <property type="entry name" value="P-loop_NTPase"/>
</dbReference>
<dbReference type="Pfam" id="PF00005">
    <property type="entry name" value="ABC_tran"/>
    <property type="match status" value="2"/>
</dbReference>
<evidence type="ECO:0000313" key="13">
    <source>
        <dbReference type="EMBL" id="CAK7218936.1"/>
    </source>
</evidence>
<dbReference type="PANTHER" id="PTHR24223:SF399">
    <property type="entry name" value="ABC TRANSPORTER ATNG"/>
    <property type="match status" value="1"/>
</dbReference>
<dbReference type="Gene3D" id="3.40.50.300">
    <property type="entry name" value="P-loop containing nucleotide triphosphate hydrolases"/>
    <property type="match status" value="2"/>
</dbReference>
<organism evidence="13 14">
    <name type="scientific">Sporothrix eucalyptigena</name>
    <dbReference type="NCBI Taxonomy" id="1812306"/>
    <lineage>
        <taxon>Eukaryota</taxon>
        <taxon>Fungi</taxon>
        <taxon>Dikarya</taxon>
        <taxon>Ascomycota</taxon>
        <taxon>Pezizomycotina</taxon>
        <taxon>Sordariomycetes</taxon>
        <taxon>Sordariomycetidae</taxon>
        <taxon>Ophiostomatales</taxon>
        <taxon>Ophiostomataceae</taxon>
        <taxon>Sporothrix</taxon>
    </lineage>
</organism>
<feature type="transmembrane region" description="Helical" evidence="10">
    <location>
        <begin position="34"/>
        <end position="53"/>
    </location>
</feature>
<feature type="domain" description="ABC transporter" evidence="11">
    <location>
        <begin position="614"/>
        <end position="845"/>
    </location>
</feature>
<feature type="domain" description="ABC transmembrane type-1" evidence="12">
    <location>
        <begin position="282"/>
        <end position="558"/>
    </location>
</feature>
<dbReference type="CDD" id="cd18580">
    <property type="entry name" value="ABC_6TM_ABCC_D2"/>
    <property type="match status" value="1"/>
</dbReference>
<comment type="caution">
    <text evidence="13">The sequence shown here is derived from an EMBL/GenBank/DDBJ whole genome shotgun (WGS) entry which is preliminary data.</text>
</comment>
<dbReference type="CDD" id="cd03250">
    <property type="entry name" value="ABCC_MRP_domain1"/>
    <property type="match status" value="1"/>
</dbReference>
<feature type="transmembrane region" description="Helical" evidence="10">
    <location>
        <begin position="282"/>
        <end position="302"/>
    </location>
</feature>
<keyword evidence="5" id="KW-0067">ATP-binding</keyword>
<dbReference type="SUPFAM" id="SSF52540">
    <property type="entry name" value="P-loop containing nucleoside triphosphate hydrolases"/>
    <property type="match status" value="2"/>
</dbReference>
<feature type="domain" description="ABC transmembrane type-1" evidence="12">
    <location>
        <begin position="933"/>
        <end position="1212"/>
    </location>
</feature>
<dbReference type="Proteomes" id="UP001642482">
    <property type="component" value="Unassembled WGS sequence"/>
</dbReference>
<sequence>MLRCSGDNTFGPVLATNSTPGCYDFDFTLLFEDTILSIVPNGIVLFVVAWRLYILASRNTKVVVVWPFLGALKLALFAVQSAVQLAIIIFQATGHGVLERTTLAADVLPLAATLILLALSYFEHSRTVRPSAIIQLFFFFTIIFDLPRLRTLWLLEGNSQNVIASLFTATAGVKVALLQIESVKKWTHAVSIKPEDIAPEERQGVFSRVFFFWLMPMFFKGYRRDLTMDDLFAIDADLQGTILYERLQKSWKAVDQSKKHSLTSAVIWTFSPELGTALIPRLGFAAFSLAQPYLISSMLYYITNQSTLPVSYGYGLIGAYAFVYTGMGLCQRLWMQVAFRAMTKIRGSLVTSIYRKMLVIRAETGNSGAAVSLMGTDVDRIVLTTFMTVNLIPDVVQLVIALGILGHKIGSTAVAPVILCAICVGIAAYLGKLVPPRQRRWMAAIQKRVGITADIISSIKGVKVAGLTDKVDEQIQGLRDYELDRSVQFRRMQITTQLLGTAPTLLMPAVTFTVYAIAQKLSGGGQFDVSQAFTSLSLLNVLVTPVMDLTQAWTTLSSAMACLDRIQAFFLRENRTDYRIHVSPSDSMSLSDTSEKKVDKPYPSSLDNDMEPVIKIRNGSFGWTKNGGPETAVLKDITLDIQPGQLTMLVGPVASGKTSLLEAIVGEARILGGSVEFTIPAHVAYCGQDAWLLNQSVRDNILAFEPYSAVFYKEVLAACQLEDDLRQFPKGDASIIGSRGISLSGGQKQRVALARALYNRKPVVILDDILKGLDADTYAKCFTAILGPNGILRRGRMAVIMATHNIQLLPHAEHIVVLEDGRVREQGSFNYLNSLDGSFVSGLGLKASDLKSVAVQDNIEEIEVEEEASDIVRKRVNALVIERTTAPDAMSQQSKDSDEPDAVEESKKKSRGKRNSDALFSYVRSMGRVQFPIFCAFTFCNIGFRSAQPLWLNVWTDANEVHPDAKLGYYAGIYVMFGALNVVFLALQFWIFMIKIVPYSAKVLHRRVLTACMRAPLTFFVMTDTGEIVNRFSQDMTLVDLQLPQSFMQSYQQVINALSQIVLTCVSSGYLAISVPVMLSVLFILQKFYLRTSRQIRLLDLEAKSPLYSHFISSFAGLTALRAYGWSQLAKDDNLARLNESQRPFYLLRCVQRWLTMALNLIVAGLAVLLVAISVALREKVNPGLLGVALTSVMSLGQTLSQLIQSWTMLETSLGAVTRINNFAADTPREPDGPTRQPPPPNWPNGGAISIRGLGAKYGTYTALDNISLDIAPGEKIAVCGRSGSGKSTLVTMLLRLYEPAAGSIVIDGIDTGTLNLNALRTSLVALPQDPMFLAGTVRYNLDPIGRLSEAELLFALDQIGIRDVVLDKLGGLDADLNTDLLSAGQRQLFCLARAMLRHSKVILLDEATSSLDRETEARVDYLVRTLFKGWTAIVVAHRLRTIADFDKVLVLQDGRIVEYDSPTNLLQDPNSKFKMLWDLQES</sequence>
<evidence type="ECO:0000256" key="2">
    <source>
        <dbReference type="ARBA" id="ARBA00022448"/>
    </source>
</evidence>
<accession>A0ABP0BHE5</accession>
<feature type="transmembrane region" description="Helical" evidence="10">
    <location>
        <begin position="498"/>
        <end position="518"/>
    </location>
</feature>
<keyword evidence="2" id="KW-0813">Transport</keyword>
<dbReference type="CDD" id="cd18579">
    <property type="entry name" value="ABC_6TM_ABCC_D1"/>
    <property type="match status" value="1"/>
</dbReference>
<evidence type="ECO:0000256" key="3">
    <source>
        <dbReference type="ARBA" id="ARBA00022692"/>
    </source>
</evidence>